<dbReference type="PANTHER" id="PTHR11709:SF511">
    <property type="entry name" value="LACCASE"/>
    <property type="match status" value="1"/>
</dbReference>
<reference evidence="7 8" key="1">
    <citation type="submission" date="2016-04" db="EMBL/GenBank/DDBJ databases">
        <title>Genome analyses suggest a sexual origin of heterokaryosis in a supposedly ancient asexual fungus.</title>
        <authorList>
            <person name="Ropars J."/>
            <person name="Sedzielewska K."/>
            <person name="Noel J."/>
            <person name="Charron P."/>
            <person name="Farinelli L."/>
            <person name="Marton T."/>
            <person name="Kruger M."/>
            <person name="Pelin A."/>
            <person name="Brachmann A."/>
            <person name="Corradi N."/>
        </authorList>
    </citation>
    <scope>NUCLEOTIDE SEQUENCE [LARGE SCALE GENOMIC DNA]</scope>
    <source>
        <strain evidence="7 8">A5</strain>
    </source>
</reference>
<dbReference type="GO" id="GO:0016491">
    <property type="term" value="F:oxidoreductase activity"/>
    <property type="evidence" value="ECO:0007669"/>
    <property type="project" value="UniProtKB-KW"/>
</dbReference>
<organism evidence="7 8">
    <name type="scientific">Rhizophagus irregularis</name>
    <dbReference type="NCBI Taxonomy" id="588596"/>
    <lineage>
        <taxon>Eukaryota</taxon>
        <taxon>Fungi</taxon>
        <taxon>Fungi incertae sedis</taxon>
        <taxon>Mucoromycota</taxon>
        <taxon>Glomeromycotina</taxon>
        <taxon>Glomeromycetes</taxon>
        <taxon>Glomerales</taxon>
        <taxon>Glomeraceae</taxon>
        <taxon>Rhizophagus</taxon>
    </lineage>
</organism>
<dbReference type="InterPro" id="IPR011707">
    <property type="entry name" value="Cu-oxidase-like_N"/>
</dbReference>
<dbReference type="InterPro" id="IPR033138">
    <property type="entry name" value="Cu_oxidase_CS"/>
</dbReference>
<evidence type="ECO:0000259" key="6">
    <source>
        <dbReference type="Pfam" id="PF07732"/>
    </source>
</evidence>
<dbReference type="Proteomes" id="UP000232722">
    <property type="component" value="Unassembled WGS sequence"/>
</dbReference>
<comment type="caution">
    <text evidence="7">The sequence shown here is derived from an EMBL/GenBank/DDBJ whole genome shotgun (WGS) entry which is preliminary data.</text>
</comment>
<dbReference type="Pfam" id="PF07732">
    <property type="entry name" value="Cu-oxidase_3"/>
    <property type="match status" value="1"/>
</dbReference>
<evidence type="ECO:0000313" key="8">
    <source>
        <dbReference type="Proteomes" id="UP000232722"/>
    </source>
</evidence>
<evidence type="ECO:0000256" key="4">
    <source>
        <dbReference type="ARBA" id="ARBA00023008"/>
    </source>
</evidence>
<dbReference type="Pfam" id="PF00394">
    <property type="entry name" value="Cu-oxidase"/>
    <property type="match status" value="1"/>
</dbReference>
<evidence type="ECO:0000313" key="7">
    <source>
        <dbReference type="EMBL" id="PKB94472.1"/>
    </source>
</evidence>
<dbReference type="AlphaFoldDB" id="A0A2N0NIS5"/>
<evidence type="ECO:0000256" key="2">
    <source>
        <dbReference type="ARBA" id="ARBA00022723"/>
    </source>
</evidence>
<dbReference type="PANTHER" id="PTHR11709">
    <property type="entry name" value="MULTI-COPPER OXIDASE"/>
    <property type="match status" value="1"/>
</dbReference>
<dbReference type="PROSITE" id="PS00079">
    <property type="entry name" value="MULTICOPPER_OXIDASE1"/>
    <property type="match status" value="1"/>
</dbReference>
<reference evidence="7 8" key="2">
    <citation type="submission" date="2017-09" db="EMBL/GenBank/DDBJ databases">
        <title>Extensive intraspecific genome diversity in a model arbuscular mycorrhizal fungus.</title>
        <authorList>
            <person name="Chen E.C."/>
            <person name="Morin E."/>
            <person name="Beaudet D."/>
            <person name="Noel J."/>
            <person name="Ndikumana S."/>
            <person name="Charron P."/>
            <person name="St-Onge C."/>
            <person name="Giorgi J."/>
            <person name="Grigoriev I.V."/>
            <person name="Roux C."/>
            <person name="Martin F.M."/>
            <person name="Corradi N."/>
        </authorList>
    </citation>
    <scope>NUCLEOTIDE SEQUENCE [LARGE SCALE GENOMIC DNA]</scope>
    <source>
        <strain evidence="7 8">A5</strain>
    </source>
</reference>
<name>A0A2N0NIS5_9GLOM</name>
<gene>
    <name evidence="7" type="ORF">RhiirA5_258671</name>
</gene>
<evidence type="ECO:0000256" key="3">
    <source>
        <dbReference type="ARBA" id="ARBA00023002"/>
    </source>
</evidence>
<dbReference type="VEuPathDB" id="FungiDB:RhiirA1_324884"/>
<keyword evidence="4" id="KW-0186">Copper</keyword>
<feature type="non-terminal residue" evidence="7">
    <location>
        <position position="1"/>
    </location>
</feature>
<evidence type="ECO:0000259" key="5">
    <source>
        <dbReference type="Pfam" id="PF00394"/>
    </source>
</evidence>
<dbReference type="EMBL" id="LLXJ01006002">
    <property type="protein sequence ID" value="PKB94472.1"/>
    <property type="molecule type" value="Genomic_DNA"/>
</dbReference>
<protein>
    <submittedName>
        <fullName evidence="7">Cupredoxin</fullName>
    </submittedName>
</protein>
<dbReference type="Gene3D" id="2.60.40.420">
    <property type="entry name" value="Cupredoxins - blue copper proteins"/>
    <property type="match status" value="2"/>
</dbReference>
<feature type="domain" description="Plastocyanin-like" evidence="6">
    <location>
        <begin position="1"/>
        <end position="38"/>
    </location>
</feature>
<accession>A0A2N0NIS5</accession>
<dbReference type="InterPro" id="IPR008972">
    <property type="entry name" value="Cupredoxin"/>
</dbReference>
<keyword evidence="2" id="KW-0479">Metal-binding</keyword>
<keyword evidence="3" id="KW-0560">Oxidoreductase</keyword>
<dbReference type="GO" id="GO:0005507">
    <property type="term" value="F:copper ion binding"/>
    <property type="evidence" value="ECO:0007669"/>
    <property type="project" value="InterPro"/>
</dbReference>
<feature type="domain" description="Plastocyanin-like" evidence="5">
    <location>
        <begin position="50"/>
        <end position="145"/>
    </location>
</feature>
<feature type="non-terminal residue" evidence="7">
    <location>
        <position position="145"/>
    </location>
</feature>
<comment type="similarity">
    <text evidence="1">Belongs to the multicopper oxidase family.</text>
</comment>
<evidence type="ECO:0000256" key="1">
    <source>
        <dbReference type="ARBA" id="ARBA00010609"/>
    </source>
</evidence>
<dbReference type="InterPro" id="IPR045087">
    <property type="entry name" value="Cu-oxidase_fam"/>
</dbReference>
<dbReference type="InterPro" id="IPR001117">
    <property type="entry name" value="Cu-oxidase_2nd"/>
</dbReference>
<proteinExistence type="inferred from homology"/>
<dbReference type="SUPFAM" id="SSF49503">
    <property type="entry name" value="Cupredoxins"/>
    <property type="match status" value="2"/>
</dbReference>
<sequence>SFIYNFTTGDQHGTFWYHSHFMAQYADGLRGALIVHVPDDPYLKEYDYEYVITLSDWHHRRPIPDSPLLSGRSRYNCNGAPDGSKCKPNAPLAVYNVKKNKKYRFRIINTAADAFFIFSIDEYKLKLIESEGIYIKPTIIEKLPI</sequence>